<evidence type="ECO:0000256" key="1">
    <source>
        <dbReference type="PROSITE-ProRule" id="PRU00047"/>
    </source>
</evidence>
<organism evidence="3 4">
    <name type="scientific">Aspergillus pseudodeflectus</name>
    <dbReference type="NCBI Taxonomy" id="176178"/>
    <lineage>
        <taxon>Eukaryota</taxon>
        <taxon>Fungi</taxon>
        <taxon>Dikarya</taxon>
        <taxon>Ascomycota</taxon>
        <taxon>Pezizomycotina</taxon>
        <taxon>Eurotiomycetes</taxon>
        <taxon>Eurotiomycetidae</taxon>
        <taxon>Eurotiales</taxon>
        <taxon>Aspergillaceae</taxon>
        <taxon>Aspergillus</taxon>
        <taxon>Aspergillus subgen. Nidulantes</taxon>
    </lineage>
</organism>
<dbReference type="EMBL" id="JBFXLR010000113">
    <property type="protein sequence ID" value="KAL2836548.1"/>
    <property type="molecule type" value="Genomic_DNA"/>
</dbReference>
<protein>
    <recommendedName>
        <fullName evidence="2">CCHC-type domain-containing protein</fullName>
    </recommendedName>
</protein>
<dbReference type="SMART" id="SM00343">
    <property type="entry name" value="ZnF_C2HC"/>
    <property type="match status" value="2"/>
</dbReference>
<keyword evidence="1" id="KW-0862">Zinc</keyword>
<evidence type="ECO:0000313" key="3">
    <source>
        <dbReference type="EMBL" id="KAL2836548.1"/>
    </source>
</evidence>
<dbReference type="Gene3D" id="4.10.60.10">
    <property type="entry name" value="Zinc finger, CCHC-type"/>
    <property type="match status" value="1"/>
</dbReference>
<comment type="caution">
    <text evidence="3">The sequence shown here is derived from an EMBL/GenBank/DDBJ whole genome shotgun (WGS) entry which is preliminary data.</text>
</comment>
<dbReference type="InterPro" id="IPR001878">
    <property type="entry name" value="Znf_CCHC"/>
</dbReference>
<sequence>MARDCTHGQKCYNCKWLACFFHIHTDMKKGGEVGHVSRDCPTEAKGERVCYNCKQPGHIQSACPNN</sequence>
<evidence type="ECO:0000259" key="2">
    <source>
        <dbReference type="PROSITE" id="PS50158"/>
    </source>
</evidence>
<feature type="domain" description="CCHC-type" evidence="2">
    <location>
        <begin position="50"/>
        <end position="65"/>
    </location>
</feature>
<evidence type="ECO:0000313" key="4">
    <source>
        <dbReference type="Proteomes" id="UP001610444"/>
    </source>
</evidence>
<dbReference type="Pfam" id="PF00098">
    <property type="entry name" value="zf-CCHC"/>
    <property type="match status" value="2"/>
</dbReference>
<keyword evidence="1" id="KW-0863">Zinc-finger</keyword>
<proteinExistence type="predicted"/>
<dbReference type="InterPro" id="IPR036875">
    <property type="entry name" value="Znf_CCHC_sf"/>
</dbReference>
<name>A0ABR4JC29_9EURO</name>
<dbReference type="PROSITE" id="PS50158">
    <property type="entry name" value="ZF_CCHC"/>
    <property type="match status" value="1"/>
</dbReference>
<keyword evidence="1" id="KW-0479">Metal-binding</keyword>
<dbReference type="GeneID" id="98157439"/>
<dbReference type="SUPFAM" id="SSF57756">
    <property type="entry name" value="Retrovirus zinc finger-like domains"/>
    <property type="match status" value="1"/>
</dbReference>
<dbReference type="RefSeq" id="XP_070892134.1">
    <property type="nucleotide sequence ID" value="XM_071042275.1"/>
</dbReference>
<dbReference type="Proteomes" id="UP001610444">
    <property type="component" value="Unassembled WGS sequence"/>
</dbReference>
<reference evidence="3 4" key="1">
    <citation type="submission" date="2024-07" db="EMBL/GenBank/DDBJ databases">
        <title>Section-level genome sequencing and comparative genomics of Aspergillus sections Usti and Cavernicolus.</title>
        <authorList>
            <consortium name="Lawrence Berkeley National Laboratory"/>
            <person name="Nybo J.L."/>
            <person name="Vesth T.C."/>
            <person name="Theobald S."/>
            <person name="Frisvad J.C."/>
            <person name="Larsen T.O."/>
            <person name="Kjaerboelling I."/>
            <person name="Rothschild-Mancinelli K."/>
            <person name="Lyhne E.K."/>
            <person name="Kogle M.E."/>
            <person name="Barry K."/>
            <person name="Clum A."/>
            <person name="Na H."/>
            <person name="Ledsgaard L."/>
            <person name="Lin J."/>
            <person name="Lipzen A."/>
            <person name="Kuo A."/>
            <person name="Riley R."/>
            <person name="Mondo S."/>
            <person name="LaButti K."/>
            <person name="Haridas S."/>
            <person name="Pangalinan J."/>
            <person name="Salamov A.A."/>
            <person name="Simmons B.A."/>
            <person name="Magnuson J.K."/>
            <person name="Chen J."/>
            <person name="Drula E."/>
            <person name="Henrissat B."/>
            <person name="Wiebenga A."/>
            <person name="Lubbers R.J."/>
            <person name="Gomes A.C."/>
            <person name="Macurrencykelacurrency M.R."/>
            <person name="Stajich J."/>
            <person name="Grigoriev I.V."/>
            <person name="Mortensen U.H."/>
            <person name="De vries R.P."/>
            <person name="Baker S.E."/>
            <person name="Andersen M.R."/>
        </authorList>
    </citation>
    <scope>NUCLEOTIDE SEQUENCE [LARGE SCALE GENOMIC DNA]</scope>
    <source>
        <strain evidence="3 4">CBS 756.74</strain>
    </source>
</reference>
<keyword evidence="4" id="KW-1185">Reference proteome</keyword>
<accession>A0ABR4JC29</accession>
<gene>
    <name evidence="3" type="ORF">BJX68DRAFT_250584</name>
</gene>